<gene>
    <name evidence="1" type="ORF">L1987_24188</name>
</gene>
<evidence type="ECO:0000313" key="2">
    <source>
        <dbReference type="Proteomes" id="UP001056120"/>
    </source>
</evidence>
<name>A0ACB9IJ08_9ASTR</name>
<keyword evidence="2" id="KW-1185">Reference proteome</keyword>
<sequence>MASNRYVPIPDIRNRNVVINRTPSDKPKSSRLNEGKDSNAADIAPKGMNVLKITNKKNDIKGRNATTKGNENKGKQATQVIETSNMYELLDEDCMEIEDGNSSKKDDNGDHGVLKELDAGWIRKQERNLNITFLNVLTQDQRLEAKRYVKDKKLPTPEVLSIWPGPLIHYFRQLSSLYVFRDGLLVTSGTCGDDESLQNHELEEDIIVVGEVESENDGTAVLMKSDQPVLTPLDMEVDVNTPMQTVIQQEKMMPDSTSGKLPPHASVGANDSSPC</sequence>
<dbReference type="Proteomes" id="UP001056120">
    <property type="component" value="Linkage Group LG08"/>
</dbReference>
<reference evidence="1 2" key="2">
    <citation type="journal article" date="2022" name="Mol. Ecol. Resour.">
        <title>The genomes of chicory, endive, great burdock and yacon provide insights into Asteraceae paleo-polyploidization history and plant inulin production.</title>
        <authorList>
            <person name="Fan W."/>
            <person name="Wang S."/>
            <person name="Wang H."/>
            <person name="Wang A."/>
            <person name="Jiang F."/>
            <person name="Liu H."/>
            <person name="Zhao H."/>
            <person name="Xu D."/>
            <person name="Zhang Y."/>
        </authorList>
    </citation>
    <scope>NUCLEOTIDE SEQUENCE [LARGE SCALE GENOMIC DNA]</scope>
    <source>
        <strain evidence="2">cv. Yunnan</strain>
        <tissue evidence="1">Leaves</tissue>
    </source>
</reference>
<comment type="caution">
    <text evidence="1">The sequence shown here is derived from an EMBL/GenBank/DDBJ whole genome shotgun (WGS) entry which is preliminary data.</text>
</comment>
<organism evidence="1 2">
    <name type="scientific">Smallanthus sonchifolius</name>
    <dbReference type="NCBI Taxonomy" id="185202"/>
    <lineage>
        <taxon>Eukaryota</taxon>
        <taxon>Viridiplantae</taxon>
        <taxon>Streptophyta</taxon>
        <taxon>Embryophyta</taxon>
        <taxon>Tracheophyta</taxon>
        <taxon>Spermatophyta</taxon>
        <taxon>Magnoliopsida</taxon>
        <taxon>eudicotyledons</taxon>
        <taxon>Gunneridae</taxon>
        <taxon>Pentapetalae</taxon>
        <taxon>asterids</taxon>
        <taxon>campanulids</taxon>
        <taxon>Asterales</taxon>
        <taxon>Asteraceae</taxon>
        <taxon>Asteroideae</taxon>
        <taxon>Heliantheae alliance</taxon>
        <taxon>Millerieae</taxon>
        <taxon>Smallanthus</taxon>
    </lineage>
</organism>
<accession>A0ACB9IJ08</accession>
<evidence type="ECO:0000313" key="1">
    <source>
        <dbReference type="EMBL" id="KAI3808239.1"/>
    </source>
</evidence>
<dbReference type="EMBL" id="CM042025">
    <property type="protein sequence ID" value="KAI3808239.1"/>
    <property type="molecule type" value="Genomic_DNA"/>
</dbReference>
<reference evidence="2" key="1">
    <citation type="journal article" date="2022" name="Mol. Ecol. Resour.">
        <title>The genomes of chicory, endive, great burdock and yacon provide insights into Asteraceae palaeo-polyploidization history and plant inulin production.</title>
        <authorList>
            <person name="Fan W."/>
            <person name="Wang S."/>
            <person name="Wang H."/>
            <person name="Wang A."/>
            <person name="Jiang F."/>
            <person name="Liu H."/>
            <person name="Zhao H."/>
            <person name="Xu D."/>
            <person name="Zhang Y."/>
        </authorList>
    </citation>
    <scope>NUCLEOTIDE SEQUENCE [LARGE SCALE GENOMIC DNA]</scope>
    <source>
        <strain evidence="2">cv. Yunnan</strain>
    </source>
</reference>
<protein>
    <submittedName>
        <fullName evidence="1">Uncharacterized protein</fullName>
    </submittedName>
</protein>
<proteinExistence type="predicted"/>